<name>A0ABD0VSU7_DENTH</name>
<sequence length="267" mass="29117">MSGIDWADRWMASRWQGTSSQMSVGQKPVSPGSGSLWVEHKAEGTTGASSPLVPASPGSGSQIWTDTFPPMGRVQIIRLMRMRVTPPRIDLLSSSLVRSSEQTGETRKATGLLIGSTVLLHWIALSPPLSVLLSNICYLEEKPSLLFVNTICSPAFTENALGTKAKEPSFPPKRTSKARALVVSKALMAVEAKPIPTCLKALLADMERAIRALGRMDGFELEMKMEGTVIVAEDMVECEGEGEGKNKLWEMEDFVFVMNEMGIPTYV</sequence>
<dbReference type="EMBL" id="JANQDX010000001">
    <property type="protein sequence ID" value="KAL0928154.1"/>
    <property type="molecule type" value="Genomic_DNA"/>
</dbReference>
<proteinExistence type="predicted"/>
<accession>A0ABD0VSU7</accession>
<evidence type="ECO:0000313" key="2">
    <source>
        <dbReference type="EMBL" id="KAL0928154.1"/>
    </source>
</evidence>
<gene>
    <name evidence="2" type="ORF">M5K25_000021</name>
</gene>
<reference evidence="2 3" key="1">
    <citation type="journal article" date="2024" name="Plant Biotechnol. J.">
        <title>Dendrobium thyrsiflorum genome and its molecular insights into genes involved in important horticultural traits.</title>
        <authorList>
            <person name="Chen B."/>
            <person name="Wang J.Y."/>
            <person name="Zheng P.J."/>
            <person name="Li K.L."/>
            <person name="Liang Y.M."/>
            <person name="Chen X.F."/>
            <person name="Zhang C."/>
            <person name="Zhao X."/>
            <person name="He X."/>
            <person name="Zhang G.Q."/>
            <person name="Liu Z.J."/>
            <person name="Xu Q."/>
        </authorList>
    </citation>
    <scope>NUCLEOTIDE SEQUENCE [LARGE SCALE GENOMIC DNA]</scope>
    <source>
        <strain evidence="2">GZMU011</strain>
    </source>
</reference>
<dbReference type="AlphaFoldDB" id="A0ABD0VSU7"/>
<evidence type="ECO:0000256" key="1">
    <source>
        <dbReference type="SAM" id="MobiDB-lite"/>
    </source>
</evidence>
<evidence type="ECO:0000313" key="3">
    <source>
        <dbReference type="Proteomes" id="UP001552299"/>
    </source>
</evidence>
<feature type="region of interest" description="Disordered" evidence="1">
    <location>
        <begin position="17"/>
        <end position="37"/>
    </location>
</feature>
<comment type="caution">
    <text evidence="2">The sequence shown here is derived from an EMBL/GenBank/DDBJ whole genome shotgun (WGS) entry which is preliminary data.</text>
</comment>
<dbReference type="Proteomes" id="UP001552299">
    <property type="component" value="Unassembled WGS sequence"/>
</dbReference>
<organism evidence="2 3">
    <name type="scientific">Dendrobium thyrsiflorum</name>
    <name type="common">Pinecone-like raceme dendrobium</name>
    <name type="synonym">Orchid</name>
    <dbReference type="NCBI Taxonomy" id="117978"/>
    <lineage>
        <taxon>Eukaryota</taxon>
        <taxon>Viridiplantae</taxon>
        <taxon>Streptophyta</taxon>
        <taxon>Embryophyta</taxon>
        <taxon>Tracheophyta</taxon>
        <taxon>Spermatophyta</taxon>
        <taxon>Magnoliopsida</taxon>
        <taxon>Liliopsida</taxon>
        <taxon>Asparagales</taxon>
        <taxon>Orchidaceae</taxon>
        <taxon>Epidendroideae</taxon>
        <taxon>Malaxideae</taxon>
        <taxon>Dendrobiinae</taxon>
        <taxon>Dendrobium</taxon>
    </lineage>
</organism>
<protein>
    <submittedName>
        <fullName evidence="2">Uncharacterized protein</fullName>
    </submittedName>
</protein>
<keyword evidence="3" id="KW-1185">Reference proteome</keyword>